<keyword evidence="3" id="KW-0472">Membrane</keyword>
<feature type="transmembrane region" description="Helical" evidence="3">
    <location>
        <begin position="598"/>
        <end position="624"/>
    </location>
</feature>
<sequence length="775" mass="84909">MGLFSRKKIISVSSVTVNLAGDNPTNFLQKLITSSVMQGSDFGTAIPQAYLKGMGTKIRQVYRYGRDYYELGLPDGSIFYGTPNNDDLLAVLSSLNAGKQVSIVMSDYNVADLSYWIEQYLTDQYQWDADYGGMGNPPSGVNANAVIDWTIDNNGVATIQMSNTPPDIDFTENKSFPDIDYTKEYYQVIYRVRTPGTPTVTTETRPFEPGDVDGTNTSETTDNNFGHFTITTTTIVTEVNDAETETKITTTVIVDDLSRKQYFIYQAGLGTYPTLDVIQDSFVKDSAYYPVVPLRVNNTDYTDPANVSPEMFKTSKTLMNKLNLKYTMLGDKINENPDVDDIDHAFFVLGISLNSQYESSMDYLHEFFKYLAQVSPSDKTKYVTWYNENVDPDTGSISNISPKPPVNRLSLKEDPYNISIAYQYSSLIVKTGSIGPKGTVTRTSGPAAAIQIINQFNQSTEMTADVTVITFRKQISATQYEEVEVCGLEHVNYVYKGHSVNITGEASLNDPDNEGFLIPLCVNVVEAQQIVQRTQMTFDCLHIVVNSYEVTKAKWYQTGIFKVVIIVIAVVIAVYSAGTLSAGVAAAAAGATAAGTSVALAVAIYLATQVAIGIAIGVGMSLLARYLGPNIMFIAAIAMLAYGAVSAYQSYGSTGNAGLPYANEVMGLVPAVSKGAQGELQRELQSVIKDMQKNQENYQKQMQDIEDAMDALGNPNPNIDIDGLMNAAFFNLFEQPDEFFARTLNMNPGTVTLDSIGSYVDYALTLPTDLNSLRS</sequence>
<feature type="coiled-coil region" evidence="1">
    <location>
        <begin position="681"/>
        <end position="711"/>
    </location>
</feature>
<feature type="transmembrane region" description="Helical" evidence="3">
    <location>
        <begin position="559"/>
        <end position="578"/>
    </location>
</feature>
<dbReference type="GeneID" id="16254557"/>
<evidence type="ECO:0000256" key="3">
    <source>
        <dbReference type="SAM" id="Phobius"/>
    </source>
</evidence>
<keyword evidence="3" id="KW-0812">Transmembrane</keyword>
<feature type="transmembrane region" description="Helical" evidence="3">
    <location>
        <begin position="631"/>
        <end position="651"/>
    </location>
</feature>
<dbReference type="RefSeq" id="YP_008240194.1">
    <property type="nucleotide sequence ID" value="NC_021782.1"/>
</dbReference>
<proteinExistence type="predicted"/>
<evidence type="ECO:0000256" key="2">
    <source>
        <dbReference type="SAM" id="MobiDB-lite"/>
    </source>
</evidence>
<keyword evidence="3" id="KW-1133">Transmembrane helix</keyword>
<accession>S4TP32</accession>
<name>S4TP32_9CAUD</name>
<keyword evidence="1" id="KW-0175">Coiled coil</keyword>
<protein>
    <recommendedName>
        <fullName evidence="6">TMhelix containing protein</fullName>
    </recommendedName>
</protein>
<dbReference type="EMBL" id="KC139520">
    <property type="protein sequence ID" value="AGF88376.1"/>
    <property type="molecule type" value="Genomic_DNA"/>
</dbReference>
<keyword evidence="5" id="KW-1185">Reference proteome</keyword>
<evidence type="ECO:0000313" key="4">
    <source>
        <dbReference type="EMBL" id="AGF88376.1"/>
    </source>
</evidence>
<organism evidence="4 5">
    <name type="scientific">Salmonella phage FSL SP-076</name>
    <dbReference type="NCBI Taxonomy" id="1173762"/>
    <lineage>
        <taxon>Viruses</taxon>
        <taxon>Duplodnaviria</taxon>
        <taxon>Heunggongvirae</taxon>
        <taxon>Uroviricota</taxon>
        <taxon>Caudoviricetes</taxon>
        <taxon>Schitoviridae</taxon>
        <taxon>Humphriesvirinae</taxon>
        <taxon>Ithacavirus</taxon>
        <taxon>Ithacavirus SP076</taxon>
    </lineage>
</organism>
<evidence type="ECO:0000313" key="5">
    <source>
        <dbReference type="Proteomes" id="UP000014996"/>
    </source>
</evidence>
<dbReference type="KEGG" id="vg:16254557"/>
<dbReference type="OrthoDB" id="390at10239"/>
<evidence type="ECO:0008006" key="6">
    <source>
        <dbReference type="Google" id="ProtNLM"/>
    </source>
</evidence>
<reference evidence="4 5" key="1">
    <citation type="journal article" date="2013" name="BMC Genomics">
        <title>Genomic characterization provides new insight into Salmonella phage diversity.</title>
        <authorList>
            <person name="Moreno Switt A.I."/>
            <person name="Orsi R.H."/>
            <person name="den Bakker H.C."/>
            <person name="Vongkamjan K."/>
            <person name="Altier C."/>
            <person name="Wiedmann M."/>
        </authorList>
    </citation>
    <scope>NUCLEOTIDE SEQUENCE [LARGE SCALE GENOMIC DNA]</scope>
</reference>
<gene>
    <name evidence="4" type="ORF">SP076_00225</name>
</gene>
<dbReference type="Proteomes" id="UP000014996">
    <property type="component" value="Segment"/>
</dbReference>
<feature type="compositionally biased region" description="Polar residues" evidence="2">
    <location>
        <begin position="214"/>
        <end position="224"/>
    </location>
</feature>
<feature type="region of interest" description="Disordered" evidence="2">
    <location>
        <begin position="197"/>
        <end position="224"/>
    </location>
</feature>
<evidence type="ECO:0000256" key="1">
    <source>
        <dbReference type="SAM" id="Coils"/>
    </source>
</evidence>